<evidence type="ECO:0008006" key="4">
    <source>
        <dbReference type="Google" id="ProtNLM"/>
    </source>
</evidence>
<dbReference type="SUPFAM" id="SSF160631">
    <property type="entry name" value="SMI1/KNR4-like"/>
    <property type="match status" value="1"/>
</dbReference>
<accession>A0A0G3GY21</accession>
<dbReference type="KEGG" id="cmv:CMUST_05495"/>
<dbReference type="RefSeq" id="WP_052844545.1">
    <property type="nucleotide sequence ID" value="NZ_CP011542.1"/>
</dbReference>
<organism evidence="2 3">
    <name type="scientific">Corynebacterium mustelae</name>
    <dbReference type="NCBI Taxonomy" id="571915"/>
    <lineage>
        <taxon>Bacteria</taxon>
        <taxon>Bacillati</taxon>
        <taxon>Actinomycetota</taxon>
        <taxon>Actinomycetes</taxon>
        <taxon>Mycobacteriales</taxon>
        <taxon>Corynebacteriaceae</taxon>
        <taxon>Corynebacterium</taxon>
    </lineage>
</organism>
<proteinExistence type="inferred from homology"/>
<protein>
    <recommendedName>
        <fullName evidence="4">CbrC family protein</fullName>
    </recommendedName>
</protein>
<dbReference type="Pfam" id="PF03691">
    <property type="entry name" value="UPF0167"/>
    <property type="match status" value="1"/>
</dbReference>
<evidence type="ECO:0000313" key="3">
    <source>
        <dbReference type="Proteomes" id="UP000035199"/>
    </source>
</evidence>
<dbReference type="STRING" id="571915.CMUST_05495"/>
<sequence>MMNNAAPAATESDIRACEAAIGAVFPDWLRSRLAQENGWLFDDTRGPTGKTWRFLPVVDRADRKRRKATAEDIAYHTRKLKETTTAPEVCAVVAICGTHRLVLLGDAATGTFDPTLWRQSGHGGIEEDAPIDSEIWLVGPHKPDGLRPKSELPHFNYHPDPVATGSIQENYESVCPCCNKRTGWRYCTRPYSRHDGLDDICPWCIADGSAAEKFAASFSDYDDPDVPVDVVAEVALRTPGFISWQQEIWLSHCSDAAMYLGTPTWEELKDKPSACDAIVENGFDRDYLEYIDPDGALVAYLFQCRHCGEYVAYVDYT</sequence>
<dbReference type="InterPro" id="IPR037883">
    <property type="entry name" value="Knr4/Smi1-like_sf"/>
</dbReference>
<dbReference type="AlphaFoldDB" id="A0A0G3GY21"/>
<dbReference type="EMBL" id="CP011542">
    <property type="protein sequence ID" value="AKK05435.1"/>
    <property type="molecule type" value="Genomic_DNA"/>
</dbReference>
<evidence type="ECO:0000313" key="2">
    <source>
        <dbReference type="EMBL" id="AKK05435.1"/>
    </source>
</evidence>
<dbReference type="PATRIC" id="fig|571915.4.peg.1164"/>
<comment type="similarity">
    <text evidence="1">Belongs to the UPF0167 family.</text>
</comment>
<reference evidence="3" key="2">
    <citation type="submission" date="2015-05" db="EMBL/GenBank/DDBJ databases">
        <title>Complete genome sequence of Corynebacterium mustelae DSM 45274, isolated from various tissues of a male ferret with lethal sepsis.</title>
        <authorList>
            <person name="Ruckert C."/>
            <person name="Albersmeier A."/>
            <person name="Winkler A."/>
            <person name="Tauch A."/>
        </authorList>
    </citation>
    <scope>NUCLEOTIDE SEQUENCE [LARGE SCALE GENOMIC DNA]</scope>
    <source>
        <strain evidence="3">DSM 45274</strain>
    </source>
</reference>
<dbReference type="Proteomes" id="UP000035199">
    <property type="component" value="Chromosome"/>
</dbReference>
<keyword evidence="3" id="KW-1185">Reference proteome</keyword>
<dbReference type="OrthoDB" id="7065534at2"/>
<name>A0A0G3GY21_9CORY</name>
<reference evidence="2 3" key="1">
    <citation type="journal article" date="2015" name="Genome Announc.">
        <title>Complete Genome Sequence of the Type Strain Corynebacterium mustelae DSM 45274, Isolated from Various Tissues of a Male Ferret with Lethal Sepsis.</title>
        <authorList>
            <person name="Ruckert C."/>
            <person name="Eimer J."/>
            <person name="Winkler A."/>
            <person name="Tauch A."/>
        </authorList>
    </citation>
    <scope>NUCLEOTIDE SEQUENCE [LARGE SCALE GENOMIC DNA]</scope>
    <source>
        <strain evidence="2 3">DSM 45274</strain>
    </source>
</reference>
<evidence type="ECO:0000256" key="1">
    <source>
        <dbReference type="ARBA" id="ARBA00008525"/>
    </source>
</evidence>
<dbReference type="InterPro" id="IPR005363">
    <property type="entry name" value="UPF0167"/>
</dbReference>
<gene>
    <name evidence="2" type="ORF">CMUST_05495</name>
</gene>